<feature type="transmembrane region" description="Helical" evidence="6">
    <location>
        <begin position="280"/>
        <end position="297"/>
    </location>
</feature>
<dbReference type="RefSeq" id="WP_268050738.1">
    <property type="nucleotide sequence ID" value="NZ_JAPQES010000005.1"/>
</dbReference>
<feature type="transmembrane region" description="Helical" evidence="6">
    <location>
        <begin position="347"/>
        <end position="366"/>
    </location>
</feature>
<feature type="transmembrane region" description="Helical" evidence="6">
    <location>
        <begin position="318"/>
        <end position="341"/>
    </location>
</feature>
<dbReference type="PROSITE" id="PS51257">
    <property type="entry name" value="PROKAR_LIPOPROTEIN"/>
    <property type="match status" value="1"/>
</dbReference>
<evidence type="ECO:0000256" key="1">
    <source>
        <dbReference type="ARBA" id="ARBA00004651"/>
    </source>
</evidence>
<name>A0ABT4CSE5_9CLOT</name>
<keyword evidence="9" id="KW-1185">Reference proteome</keyword>
<dbReference type="NCBIfam" id="TIGR00360">
    <property type="entry name" value="ComEC_N-term"/>
    <property type="match status" value="1"/>
</dbReference>
<sequence length="445" mass="51454">MKRPLLYYSVSVFIGCFSIFVLDGNIFCGAILFVSFLGITFFTLDRKEFIIVCTFFIMGCLNFYMYFNINLINEVEFRVVERKNYYCMASYKGRKVYLLGNTNGLKNGERIKAYGSFKKDINYVKGSIGCYKINFYKNKKEDWIYKICEFKEELFEKYSKELGKKKAALIMGTCYGETKYLSLNQKENFKKLGITHIISVSGFHMAVVYKLLESIFGMNLSLLLSFIYLLFTGAKAATSRAYIMILILKLSKIVYKRYDSLSALGLAGFLLLFIRPYYILDMGFILSFLAALGIILYNKKFQRYLYKLPRKLNESLSITLSAQIFAMPYVMCALNNISLFFIPANLILIPLYSMLVFLGNIVLLIFKIPVIFRFVISILYSLTTAIEGANYILLSICPSVGVYNYFYGVALLGIFMSYLFYKHGYTELKYFPVVLVYFILLYNVI</sequence>
<evidence type="ECO:0000313" key="9">
    <source>
        <dbReference type="Proteomes" id="UP001079657"/>
    </source>
</evidence>
<dbReference type="Pfam" id="PF03772">
    <property type="entry name" value="Competence"/>
    <property type="match status" value="1"/>
</dbReference>
<proteinExistence type="predicted"/>
<dbReference type="PANTHER" id="PTHR30619">
    <property type="entry name" value="DNA INTERNALIZATION/COMPETENCE PROTEIN COMEC/REC2"/>
    <property type="match status" value="1"/>
</dbReference>
<accession>A0ABT4CSE5</accession>
<keyword evidence="4 6" id="KW-1133">Transmembrane helix</keyword>
<dbReference type="InterPro" id="IPR052159">
    <property type="entry name" value="Competence_DNA_uptake"/>
</dbReference>
<feature type="domain" description="ComEC/Rec2-related protein" evidence="7">
    <location>
        <begin position="174"/>
        <end position="413"/>
    </location>
</feature>
<evidence type="ECO:0000256" key="5">
    <source>
        <dbReference type="ARBA" id="ARBA00023136"/>
    </source>
</evidence>
<keyword evidence="2" id="KW-1003">Cell membrane</keyword>
<organism evidence="8 9">
    <name type="scientific">Clostridium ganghwense</name>
    <dbReference type="NCBI Taxonomy" id="312089"/>
    <lineage>
        <taxon>Bacteria</taxon>
        <taxon>Bacillati</taxon>
        <taxon>Bacillota</taxon>
        <taxon>Clostridia</taxon>
        <taxon>Eubacteriales</taxon>
        <taxon>Clostridiaceae</taxon>
        <taxon>Clostridium</taxon>
    </lineage>
</organism>
<evidence type="ECO:0000313" key="8">
    <source>
        <dbReference type="EMBL" id="MCY6371838.1"/>
    </source>
</evidence>
<feature type="transmembrane region" description="Helical" evidence="6">
    <location>
        <begin position="12"/>
        <end position="43"/>
    </location>
</feature>
<dbReference type="PANTHER" id="PTHR30619:SF7">
    <property type="entry name" value="BETA-LACTAMASE DOMAIN PROTEIN"/>
    <property type="match status" value="1"/>
</dbReference>
<keyword evidence="3 6" id="KW-0812">Transmembrane</keyword>
<gene>
    <name evidence="8" type="ORF">OXH55_14425</name>
</gene>
<feature type="transmembrane region" description="Helical" evidence="6">
    <location>
        <begin position="378"/>
        <end position="396"/>
    </location>
</feature>
<evidence type="ECO:0000256" key="3">
    <source>
        <dbReference type="ARBA" id="ARBA00022692"/>
    </source>
</evidence>
<evidence type="ECO:0000256" key="6">
    <source>
        <dbReference type="SAM" id="Phobius"/>
    </source>
</evidence>
<evidence type="ECO:0000256" key="4">
    <source>
        <dbReference type="ARBA" id="ARBA00022989"/>
    </source>
</evidence>
<evidence type="ECO:0000256" key="2">
    <source>
        <dbReference type="ARBA" id="ARBA00022475"/>
    </source>
</evidence>
<feature type="transmembrane region" description="Helical" evidence="6">
    <location>
        <begin position="402"/>
        <end position="421"/>
    </location>
</feature>
<dbReference type="InterPro" id="IPR004477">
    <property type="entry name" value="ComEC_N"/>
</dbReference>
<comment type="caution">
    <text evidence="8">The sequence shown here is derived from an EMBL/GenBank/DDBJ whole genome shotgun (WGS) entry which is preliminary data.</text>
</comment>
<feature type="transmembrane region" description="Helical" evidence="6">
    <location>
        <begin position="258"/>
        <end position="274"/>
    </location>
</feature>
<feature type="transmembrane region" description="Helical" evidence="6">
    <location>
        <begin position="215"/>
        <end position="237"/>
    </location>
</feature>
<keyword evidence="5 6" id="KW-0472">Membrane</keyword>
<dbReference type="Proteomes" id="UP001079657">
    <property type="component" value="Unassembled WGS sequence"/>
</dbReference>
<dbReference type="EMBL" id="JAPQES010000005">
    <property type="protein sequence ID" value="MCY6371838.1"/>
    <property type="molecule type" value="Genomic_DNA"/>
</dbReference>
<protein>
    <submittedName>
        <fullName evidence="8">ComEC/Rec2 family competence protein</fullName>
    </submittedName>
</protein>
<comment type="subcellular location">
    <subcellularLocation>
        <location evidence="1">Cell membrane</location>
        <topology evidence="1">Multi-pass membrane protein</topology>
    </subcellularLocation>
</comment>
<reference evidence="8" key="1">
    <citation type="submission" date="2022-12" db="EMBL/GenBank/DDBJ databases">
        <authorList>
            <person name="Wang J."/>
        </authorList>
    </citation>
    <scope>NUCLEOTIDE SEQUENCE</scope>
    <source>
        <strain evidence="8">HY-42-06</strain>
    </source>
</reference>
<feature type="transmembrane region" description="Helical" evidence="6">
    <location>
        <begin position="49"/>
        <end position="67"/>
    </location>
</feature>
<evidence type="ECO:0000259" key="7">
    <source>
        <dbReference type="Pfam" id="PF03772"/>
    </source>
</evidence>
<feature type="transmembrane region" description="Helical" evidence="6">
    <location>
        <begin position="192"/>
        <end position="209"/>
    </location>
</feature>